<dbReference type="PANTHER" id="PTHR47245:SF1">
    <property type="entry name" value="FOLDASE PROTEIN PRSA"/>
    <property type="match status" value="1"/>
</dbReference>
<dbReference type="Gene3D" id="1.10.4030.10">
    <property type="entry name" value="Porin chaperone SurA, peptide-binding domain"/>
    <property type="match status" value="1"/>
</dbReference>
<evidence type="ECO:0000256" key="5">
    <source>
        <dbReference type="ARBA" id="ARBA00023235"/>
    </source>
</evidence>
<dbReference type="SUPFAM" id="SSF109998">
    <property type="entry name" value="Triger factor/SurA peptide-binding domain-like"/>
    <property type="match status" value="1"/>
</dbReference>
<evidence type="ECO:0000256" key="2">
    <source>
        <dbReference type="ARBA" id="ARBA00013194"/>
    </source>
</evidence>
<keyword evidence="8" id="KW-1185">Reference proteome</keyword>
<dbReference type="InterPro" id="IPR050245">
    <property type="entry name" value="PrsA_foldase"/>
</dbReference>
<protein>
    <recommendedName>
        <fullName evidence="2">peptidylprolyl isomerase</fullName>
        <ecNumber evidence="2">5.2.1.8</ecNumber>
    </recommendedName>
</protein>
<dbReference type="Gene3D" id="3.10.50.40">
    <property type="match status" value="1"/>
</dbReference>
<sequence length="275" mass="32116">MFFLSLAEINPSRSPICFYQKIMYFMNNFDFLRIGDDVLSIQEVMTYLKDSGNFGQLMSTVLREYLVDRELQSRDFQVSDSEIEQFILDFRLQNNAVERPAFEQWLSEHQLSYESFREKAIKGIKFQKLREQVAGVEVDQFFEANHSLFDRLALSRIVVQEAGLAQKVSETLQQDPGEFNYLVAEYSISEDRHLDGRMGVFPREEMPPQLQAGFNDKSPGSIIGPIVVEDLHCFFRLDQLIEANLNDSLRRTIEDRLFEEWLRSKMQGINLQILV</sequence>
<evidence type="ECO:0000256" key="1">
    <source>
        <dbReference type="ARBA" id="ARBA00000971"/>
    </source>
</evidence>
<dbReference type="InterPro" id="IPR000297">
    <property type="entry name" value="PPIase_PpiC"/>
</dbReference>
<accession>A0ABT2N0E6</accession>
<feature type="domain" description="PpiC" evidence="6">
    <location>
        <begin position="164"/>
        <end position="226"/>
    </location>
</feature>
<keyword evidence="3" id="KW-0732">Signal</keyword>
<dbReference type="Pfam" id="PF00639">
    <property type="entry name" value="Rotamase"/>
    <property type="match status" value="1"/>
</dbReference>
<comment type="catalytic activity">
    <reaction evidence="1">
        <text>[protein]-peptidylproline (omega=180) = [protein]-peptidylproline (omega=0)</text>
        <dbReference type="Rhea" id="RHEA:16237"/>
        <dbReference type="Rhea" id="RHEA-COMP:10747"/>
        <dbReference type="Rhea" id="RHEA-COMP:10748"/>
        <dbReference type="ChEBI" id="CHEBI:83833"/>
        <dbReference type="ChEBI" id="CHEBI:83834"/>
        <dbReference type="EC" id="5.2.1.8"/>
    </reaction>
</comment>
<gene>
    <name evidence="7" type="ORF">NG792_00175</name>
</gene>
<name>A0ABT2N0E6_9CYAN</name>
<evidence type="ECO:0000256" key="4">
    <source>
        <dbReference type="ARBA" id="ARBA00023110"/>
    </source>
</evidence>
<dbReference type="InterPro" id="IPR027304">
    <property type="entry name" value="Trigger_fact/SurA_dom_sf"/>
</dbReference>
<evidence type="ECO:0000313" key="8">
    <source>
        <dbReference type="Proteomes" id="UP001525961"/>
    </source>
</evidence>
<dbReference type="GO" id="GO:0016853">
    <property type="term" value="F:isomerase activity"/>
    <property type="evidence" value="ECO:0007669"/>
    <property type="project" value="UniProtKB-KW"/>
</dbReference>
<organism evidence="7 8">
    <name type="scientific">Laspinema olomoucense D3b</name>
    <dbReference type="NCBI Taxonomy" id="2953688"/>
    <lineage>
        <taxon>Bacteria</taxon>
        <taxon>Bacillati</taxon>
        <taxon>Cyanobacteriota</taxon>
        <taxon>Cyanophyceae</taxon>
        <taxon>Oscillatoriophycideae</taxon>
        <taxon>Oscillatoriales</taxon>
        <taxon>Laspinemataceae</taxon>
        <taxon>Laspinema</taxon>
        <taxon>Laspinema olomoucense</taxon>
    </lineage>
</organism>
<dbReference type="InterPro" id="IPR046357">
    <property type="entry name" value="PPIase_dom_sf"/>
</dbReference>
<dbReference type="EC" id="5.2.1.8" evidence="2"/>
<keyword evidence="5 7" id="KW-0413">Isomerase</keyword>
<evidence type="ECO:0000259" key="6">
    <source>
        <dbReference type="Pfam" id="PF00639"/>
    </source>
</evidence>
<dbReference type="Proteomes" id="UP001525961">
    <property type="component" value="Unassembled WGS sequence"/>
</dbReference>
<evidence type="ECO:0000256" key="3">
    <source>
        <dbReference type="ARBA" id="ARBA00022729"/>
    </source>
</evidence>
<dbReference type="PANTHER" id="PTHR47245">
    <property type="entry name" value="PEPTIDYLPROLYL ISOMERASE"/>
    <property type="match status" value="1"/>
</dbReference>
<dbReference type="RefSeq" id="WP_261234033.1">
    <property type="nucleotide sequence ID" value="NZ_JAMXFA010000001.1"/>
</dbReference>
<dbReference type="EMBL" id="JAMXFA010000001">
    <property type="protein sequence ID" value="MCT7976137.1"/>
    <property type="molecule type" value="Genomic_DNA"/>
</dbReference>
<dbReference type="SUPFAM" id="SSF54534">
    <property type="entry name" value="FKBP-like"/>
    <property type="match status" value="1"/>
</dbReference>
<keyword evidence="4" id="KW-0697">Rotamase</keyword>
<comment type="caution">
    <text evidence="7">The sequence shown here is derived from an EMBL/GenBank/DDBJ whole genome shotgun (WGS) entry which is preliminary data.</text>
</comment>
<proteinExistence type="predicted"/>
<reference evidence="7 8" key="1">
    <citation type="journal article" date="2022" name="Front. Microbiol.">
        <title>High genomic differentiation and limited gene flow indicate recent cryptic speciation within the genus Laspinema (cyanobacteria).</title>
        <authorList>
            <person name="Stanojkovic A."/>
            <person name="Skoupy S."/>
            <person name="Skaloud P."/>
            <person name="Dvorak P."/>
        </authorList>
    </citation>
    <scope>NUCLEOTIDE SEQUENCE [LARGE SCALE GENOMIC DNA]</scope>
    <source>
        <strain evidence="7 8">D3b</strain>
    </source>
</reference>
<evidence type="ECO:0000313" key="7">
    <source>
        <dbReference type="EMBL" id="MCT7976137.1"/>
    </source>
</evidence>